<proteinExistence type="predicted"/>
<protein>
    <submittedName>
        <fullName evidence="1">Uncharacterized protein</fullName>
    </submittedName>
</protein>
<keyword evidence="2" id="KW-1185">Reference proteome</keyword>
<dbReference type="AlphaFoldDB" id="A0A4R5KZ27"/>
<gene>
    <name evidence="1" type="ORF">E1809_02475</name>
</gene>
<comment type="caution">
    <text evidence="1">The sequence shown here is derived from an EMBL/GenBank/DDBJ whole genome shotgun (WGS) entry which is preliminary data.</text>
</comment>
<dbReference type="OrthoDB" id="4964550at2"/>
<dbReference type="RefSeq" id="WP_133202641.1">
    <property type="nucleotide sequence ID" value="NZ_SMRU01000002.1"/>
</dbReference>
<sequence>MTDKLNVLVRVDLDCAHAQIRAQGRVTAQSIDALYVIVKRANALMSGLAVEIDMVHASVEPDALDQLRACSLSHHLPAHIDPFQSNCRLSILTAGDDFAATGTAARAA</sequence>
<accession>A0A4R5KZ27</accession>
<evidence type="ECO:0000313" key="1">
    <source>
        <dbReference type="EMBL" id="TDG01380.1"/>
    </source>
</evidence>
<dbReference type="EMBL" id="SMRU01000002">
    <property type="protein sequence ID" value="TDG01380.1"/>
    <property type="molecule type" value="Genomic_DNA"/>
</dbReference>
<reference evidence="1 2" key="1">
    <citation type="submission" date="2019-03" db="EMBL/GenBank/DDBJ databases">
        <title>Whole genome sequence of Arthrobacter sp JH1-1.</title>
        <authorList>
            <person name="Trinh H.N."/>
        </authorList>
    </citation>
    <scope>NUCLEOTIDE SEQUENCE [LARGE SCALE GENOMIC DNA]</scope>
    <source>
        <strain evidence="1 2">JH1-1</strain>
    </source>
</reference>
<evidence type="ECO:0000313" key="2">
    <source>
        <dbReference type="Proteomes" id="UP000295511"/>
    </source>
</evidence>
<organism evidence="1 2">
    <name type="scientific">Arthrobacter terricola</name>
    <dbReference type="NCBI Taxonomy" id="2547396"/>
    <lineage>
        <taxon>Bacteria</taxon>
        <taxon>Bacillati</taxon>
        <taxon>Actinomycetota</taxon>
        <taxon>Actinomycetes</taxon>
        <taxon>Micrococcales</taxon>
        <taxon>Micrococcaceae</taxon>
        <taxon>Arthrobacter</taxon>
    </lineage>
</organism>
<name>A0A4R5KZ27_9MICC</name>
<dbReference type="Proteomes" id="UP000295511">
    <property type="component" value="Unassembled WGS sequence"/>
</dbReference>